<dbReference type="EMBL" id="BIFR01000001">
    <property type="protein sequence ID" value="GCE12732.1"/>
    <property type="molecule type" value="Genomic_DNA"/>
</dbReference>
<dbReference type="NCBIfam" id="NF006914">
    <property type="entry name" value="PRK09404.1"/>
    <property type="match status" value="1"/>
</dbReference>
<dbReference type="GO" id="GO:0004591">
    <property type="term" value="F:oxoglutarate dehydrogenase (succinyl-transferring) activity"/>
    <property type="evidence" value="ECO:0007669"/>
    <property type="project" value="UniProtKB-EC"/>
</dbReference>
<dbReference type="InterPro" id="IPR042179">
    <property type="entry name" value="KGD_C_sf"/>
</dbReference>
<dbReference type="SUPFAM" id="SSF52518">
    <property type="entry name" value="Thiamin diphosphate-binding fold (THDP-binding)"/>
    <property type="match status" value="2"/>
</dbReference>
<dbReference type="InterPro" id="IPR005475">
    <property type="entry name" value="Transketolase-like_Pyr-bd"/>
</dbReference>
<evidence type="ECO:0000256" key="7">
    <source>
        <dbReference type="SAM" id="MobiDB-lite"/>
    </source>
</evidence>
<dbReference type="InterPro" id="IPR032106">
    <property type="entry name" value="2-oxogl_dehyd_N"/>
</dbReference>
<comment type="catalytic activity">
    <reaction evidence="5">
        <text>N(6)-[(R)-lipoyl]-L-lysyl-[protein] + 2-oxoglutarate + H(+) = N(6)-[(R)-S(8)-succinyldihydrolipoyl]-L-lysyl-[protein] + CO2</text>
        <dbReference type="Rhea" id="RHEA:12188"/>
        <dbReference type="Rhea" id="RHEA-COMP:10474"/>
        <dbReference type="Rhea" id="RHEA-COMP:20092"/>
        <dbReference type="ChEBI" id="CHEBI:15378"/>
        <dbReference type="ChEBI" id="CHEBI:16526"/>
        <dbReference type="ChEBI" id="CHEBI:16810"/>
        <dbReference type="ChEBI" id="CHEBI:83099"/>
        <dbReference type="ChEBI" id="CHEBI:83120"/>
        <dbReference type="EC" id="1.2.4.2"/>
    </reaction>
</comment>
<evidence type="ECO:0000256" key="4">
    <source>
        <dbReference type="ARBA" id="ARBA00023052"/>
    </source>
</evidence>
<dbReference type="PANTHER" id="PTHR23152:SF4">
    <property type="entry name" value="2-OXOADIPATE DEHYDROGENASE COMPLEX COMPONENT E1"/>
    <property type="match status" value="1"/>
</dbReference>
<evidence type="ECO:0000256" key="2">
    <source>
        <dbReference type="ARBA" id="ARBA00012280"/>
    </source>
</evidence>
<dbReference type="RefSeq" id="WP_126580326.1">
    <property type="nucleotide sequence ID" value="NZ_BIFR01000001.1"/>
</dbReference>
<dbReference type="GO" id="GO:0005829">
    <property type="term" value="C:cytosol"/>
    <property type="evidence" value="ECO:0007669"/>
    <property type="project" value="TreeGrafter"/>
</dbReference>
<dbReference type="Pfam" id="PF16870">
    <property type="entry name" value="OxoGdeHyase_C"/>
    <property type="match status" value="1"/>
</dbReference>
<evidence type="ECO:0000256" key="1">
    <source>
        <dbReference type="ARBA" id="ARBA00001964"/>
    </source>
</evidence>
<evidence type="ECO:0000259" key="8">
    <source>
        <dbReference type="SMART" id="SM00861"/>
    </source>
</evidence>
<evidence type="ECO:0000256" key="5">
    <source>
        <dbReference type="ARBA" id="ARBA00051911"/>
    </source>
</evidence>
<dbReference type="Pfam" id="PF02779">
    <property type="entry name" value="Transket_pyr"/>
    <property type="match status" value="1"/>
</dbReference>
<dbReference type="GO" id="GO:0006099">
    <property type="term" value="P:tricarboxylic acid cycle"/>
    <property type="evidence" value="ECO:0007669"/>
    <property type="project" value="TreeGrafter"/>
</dbReference>
<dbReference type="NCBIfam" id="TIGR00239">
    <property type="entry name" value="2oxo_dh_E1"/>
    <property type="match status" value="1"/>
</dbReference>
<dbReference type="InterPro" id="IPR001017">
    <property type="entry name" value="DH_E1"/>
</dbReference>
<dbReference type="NCBIfam" id="NF008907">
    <property type="entry name" value="PRK12270.1"/>
    <property type="match status" value="1"/>
</dbReference>
<dbReference type="OrthoDB" id="9759785at2"/>
<keyword evidence="3" id="KW-0560">Oxidoreductase</keyword>
<feature type="region of interest" description="Disordered" evidence="7">
    <location>
        <begin position="519"/>
        <end position="539"/>
    </location>
</feature>
<evidence type="ECO:0000256" key="3">
    <source>
        <dbReference type="ARBA" id="ARBA00023002"/>
    </source>
</evidence>
<dbReference type="GO" id="GO:0030976">
    <property type="term" value="F:thiamine pyrophosphate binding"/>
    <property type="evidence" value="ECO:0007669"/>
    <property type="project" value="InterPro"/>
</dbReference>
<dbReference type="FunFam" id="3.40.50.970:FF:000036">
    <property type="entry name" value="2-oxoglutarate dehydrogenase E1 component"/>
    <property type="match status" value="1"/>
</dbReference>
<sequence length="942" mass="104895">MHNLDRFYGPNAGYVLELYERYQQDPASVDAATRAIFRSWEPEVQEPMAQENVGSVSQSHVSKIVAASALAHAIRERGHLGAHLDPLGSDPLGDPALLTETHGISDDDLMRLSPSVVGGHSAEGASNALEAITALRAMYSGTISYEFDQVKSSSERAWLRDAVGLRLYHRDPNAADARKLLRRLTQVEIFERYLHQTFPGQKRFSIEGTDMLLPMLDEIIAGAIDSETKEVIIGMAHRGRLNVLAHTLGKPYAAILAEFAHVKHEEGIPLTDSFGFGWTGDVKYHLGAEHLLGQGAARDLNVILAPNPSHLEFVGAVIEGMARASQEIRQVQKRSPLLDVDKSLPIAIHGDAAFPGEGVVAETLNLWHLHGYWVGGTIHMIVNNQLGFTTDPKDSRSTVFASDLAKGFGIPIIHVNADDPYACLTAVRIAHAYRDHFHKDVLIDLIGYRRWGHNEGDEPAFTQPHMYELIREHPSVRELYIRLLDQQKVVTRAEAELLEKEIFAELEQAKRDADTGAFAPEAQLPNGHHASFSGEQQPPRLSADHIRKLNEDLLTWPKNFTPHPKLARILQRRATTLGAEGGIDWGQAEALAFASILVDGTPIRLTGQDAERGTFSHRNAVIHSLHSNNTYIPLQNVQGAQASFSVYNSPLTETATLGFEYGYSVHAPEALVLWEAQFGDFANVGQVIIDQFIASGRAKWMQNSSIVMLLPHGYEGQGPEHSSARLERYLQMAAQDNWRVANCSTAAQYFHLLRQQAYYLQRKPRPLILMTPKALLRQPQSSSRLEDLTEKGFQNVIDDERARQQPEKIQRIVLCTGKIAIDLLGHESRAHNEDVAIVRVEMLYPFPGDELKQVIAGYPQATEVVWVQEEPRNMGAWSYMFPRLRALLSRLTERNLTLDVIARPERSSPAAGFWDLYVAEQGQIIAEVSRTPLGQSGGKYVR</sequence>
<dbReference type="Gene3D" id="3.40.50.970">
    <property type="match status" value="1"/>
</dbReference>
<dbReference type="InterPro" id="IPR011603">
    <property type="entry name" value="2oxoglutarate_DH_E1"/>
</dbReference>
<proteinExistence type="predicted"/>
<comment type="caution">
    <text evidence="9">The sequence shown here is derived from an EMBL/GenBank/DDBJ whole genome shotgun (WGS) entry which is preliminary data.</text>
</comment>
<dbReference type="Gene3D" id="3.40.50.12470">
    <property type="match status" value="1"/>
</dbReference>
<evidence type="ECO:0000313" key="10">
    <source>
        <dbReference type="Proteomes" id="UP000287352"/>
    </source>
</evidence>
<reference evidence="10" key="1">
    <citation type="submission" date="2018-12" db="EMBL/GenBank/DDBJ databases">
        <title>Tengunoibacter tsumagoiensis gen. nov., sp. nov., Dictyobacter kobayashii sp. nov., D. alpinus sp. nov., and D. joshuensis sp. nov. and description of Dictyobacteraceae fam. nov. within the order Ktedonobacterales isolated from Tengu-no-mugimeshi.</title>
        <authorList>
            <person name="Wang C.M."/>
            <person name="Zheng Y."/>
            <person name="Sakai Y."/>
            <person name="Toyoda A."/>
            <person name="Minakuchi Y."/>
            <person name="Abe K."/>
            <person name="Yokota A."/>
            <person name="Yabe S."/>
        </authorList>
    </citation>
    <scope>NUCLEOTIDE SEQUENCE [LARGE SCALE GENOMIC DNA]</scope>
    <source>
        <strain evidence="10">Uno3</strain>
    </source>
</reference>
<dbReference type="EC" id="1.2.4.2" evidence="2"/>
<dbReference type="InterPro" id="IPR031717">
    <property type="entry name" value="ODO-1/KGD_C"/>
</dbReference>
<dbReference type="InterPro" id="IPR029061">
    <property type="entry name" value="THDP-binding"/>
</dbReference>
<dbReference type="PANTHER" id="PTHR23152">
    <property type="entry name" value="2-OXOGLUTARATE DEHYDROGENASE"/>
    <property type="match status" value="1"/>
</dbReference>
<comment type="cofactor">
    <cofactor evidence="1">
        <name>thiamine diphosphate</name>
        <dbReference type="ChEBI" id="CHEBI:58937"/>
    </cofactor>
</comment>
<dbReference type="Pfam" id="PF00676">
    <property type="entry name" value="E1_dh"/>
    <property type="match status" value="1"/>
</dbReference>
<dbReference type="Gene3D" id="3.40.50.11610">
    <property type="entry name" value="Multifunctional 2-oxoglutarate metabolism enzyme, C-terminal domain"/>
    <property type="match status" value="1"/>
</dbReference>
<evidence type="ECO:0000313" key="9">
    <source>
        <dbReference type="EMBL" id="GCE12732.1"/>
    </source>
</evidence>
<keyword evidence="10" id="KW-1185">Reference proteome</keyword>
<accession>A0A402A0Z8</accession>
<evidence type="ECO:0000256" key="6">
    <source>
        <dbReference type="SAM" id="Coils"/>
    </source>
</evidence>
<feature type="domain" description="Transketolase-like pyrimidine-binding" evidence="8">
    <location>
        <begin position="583"/>
        <end position="778"/>
    </location>
</feature>
<feature type="coiled-coil region" evidence="6">
    <location>
        <begin position="481"/>
        <end position="512"/>
    </location>
</feature>
<keyword evidence="6" id="KW-0175">Coiled coil</keyword>
<dbReference type="Proteomes" id="UP000287352">
    <property type="component" value="Unassembled WGS sequence"/>
</dbReference>
<organism evidence="9 10">
    <name type="scientific">Tengunoibacter tsumagoiensis</name>
    <dbReference type="NCBI Taxonomy" id="2014871"/>
    <lineage>
        <taxon>Bacteria</taxon>
        <taxon>Bacillati</taxon>
        <taxon>Chloroflexota</taxon>
        <taxon>Ktedonobacteria</taxon>
        <taxon>Ktedonobacterales</taxon>
        <taxon>Dictyobacteraceae</taxon>
        <taxon>Tengunoibacter</taxon>
    </lineage>
</organism>
<dbReference type="CDD" id="cd02016">
    <property type="entry name" value="TPP_E1_OGDC_like"/>
    <property type="match status" value="1"/>
</dbReference>
<name>A0A402A0Z8_9CHLR</name>
<dbReference type="PIRSF" id="PIRSF000157">
    <property type="entry name" value="Oxoglu_dh_E1"/>
    <property type="match status" value="1"/>
</dbReference>
<protein>
    <recommendedName>
        <fullName evidence="2">oxoglutarate dehydrogenase (succinyl-transferring)</fullName>
        <ecNumber evidence="2">1.2.4.2</ecNumber>
    </recommendedName>
</protein>
<gene>
    <name evidence="9" type="ORF">KTT_25910</name>
</gene>
<dbReference type="GO" id="GO:0045252">
    <property type="term" value="C:oxoglutarate dehydrogenase complex"/>
    <property type="evidence" value="ECO:0007669"/>
    <property type="project" value="TreeGrafter"/>
</dbReference>
<dbReference type="SMART" id="SM00861">
    <property type="entry name" value="Transket_pyr"/>
    <property type="match status" value="1"/>
</dbReference>
<dbReference type="Pfam" id="PF16078">
    <property type="entry name" value="2-oxogl_dehyd_N"/>
    <property type="match status" value="1"/>
</dbReference>
<keyword evidence="4" id="KW-0786">Thiamine pyrophosphate</keyword>
<dbReference type="AlphaFoldDB" id="A0A402A0Z8"/>
<dbReference type="Gene3D" id="1.10.287.1150">
    <property type="entry name" value="TPP helical domain"/>
    <property type="match status" value="1"/>
</dbReference>